<gene>
    <name evidence="1" type="ORF">SCMC78_03760</name>
</gene>
<name>A0AB33K4R1_9ACTN</name>
<reference evidence="1" key="1">
    <citation type="submission" date="2024-07" db="EMBL/GenBank/DDBJ databases">
        <title>Complete genome sequences of cellulolytic bacteria, Kitasatospora sp. CMC57 and Streptomyces sp. CMC78, isolated from Japanese agricultural soil.</title>
        <authorList>
            <person name="Hashimoto T."/>
            <person name="Ito M."/>
            <person name="Iwamoto M."/>
            <person name="Fukahori D."/>
            <person name="Shoda T."/>
            <person name="Sakoda M."/>
            <person name="Morohoshi T."/>
            <person name="Mitsuboshi M."/>
            <person name="Nishizawa T."/>
        </authorList>
    </citation>
    <scope>NUCLEOTIDE SEQUENCE</scope>
    <source>
        <strain evidence="1">CMC78</strain>
    </source>
</reference>
<dbReference type="KEGG" id="stcm:SCMC78_03760"/>
<dbReference type="EMBL" id="AP035884">
    <property type="protein sequence ID" value="BFP50569.1"/>
    <property type="molecule type" value="Genomic_DNA"/>
</dbReference>
<proteinExistence type="predicted"/>
<protein>
    <submittedName>
        <fullName evidence="1">Uncharacterized protein</fullName>
    </submittedName>
</protein>
<sequence>MTVMGSTIQRGETKIGVVGFSLPDTVDPTAFELCAPTKEHPLDTTAFPCVPVKAPDDRR</sequence>
<evidence type="ECO:0000313" key="1">
    <source>
        <dbReference type="EMBL" id="BFP50569.1"/>
    </source>
</evidence>
<dbReference type="AlphaFoldDB" id="A0AB33K4R1"/>
<organism evidence="1">
    <name type="scientific">Streptomyces sp. CMC78</name>
    <dbReference type="NCBI Taxonomy" id="3231512"/>
    <lineage>
        <taxon>Bacteria</taxon>
        <taxon>Bacillati</taxon>
        <taxon>Actinomycetota</taxon>
        <taxon>Actinomycetes</taxon>
        <taxon>Kitasatosporales</taxon>
        <taxon>Streptomycetaceae</taxon>
        <taxon>Streptomyces</taxon>
    </lineage>
</organism>
<accession>A0AB33K4R1</accession>